<evidence type="ECO:0000313" key="1">
    <source>
        <dbReference type="EMBL" id="CAI9701653.1"/>
    </source>
</evidence>
<proteinExistence type="predicted"/>
<protein>
    <submittedName>
        <fullName evidence="1">Uncharacterized protein</fullName>
    </submittedName>
</protein>
<dbReference type="EMBL" id="OX596106">
    <property type="protein sequence ID" value="CAI9701653.1"/>
    <property type="molecule type" value="Genomic_DNA"/>
</dbReference>
<gene>
    <name evidence="1" type="ORF">MRATA1EN3_LOCUS12866</name>
</gene>
<dbReference type="Proteomes" id="UP001162501">
    <property type="component" value="Chromosome 22"/>
</dbReference>
<name>A0ACB0EM80_RANTA</name>
<accession>A0ACB0EM80</accession>
<organism evidence="1 2">
    <name type="scientific">Rangifer tarandus platyrhynchus</name>
    <name type="common">Svalbard reindeer</name>
    <dbReference type="NCBI Taxonomy" id="3082113"/>
    <lineage>
        <taxon>Eukaryota</taxon>
        <taxon>Metazoa</taxon>
        <taxon>Chordata</taxon>
        <taxon>Craniata</taxon>
        <taxon>Vertebrata</taxon>
        <taxon>Euteleostomi</taxon>
        <taxon>Mammalia</taxon>
        <taxon>Eutheria</taxon>
        <taxon>Laurasiatheria</taxon>
        <taxon>Artiodactyla</taxon>
        <taxon>Ruminantia</taxon>
        <taxon>Pecora</taxon>
        <taxon>Cervidae</taxon>
        <taxon>Odocoileinae</taxon>
        <taxon>Rangifer</taxon>
    </lineage>
</organism>
<evidence type="ECO:0000313" key="2">
    <source>
        <dbReference type="Proteomes" id="UP001162501"/>
    </source>
</evidence>
<sequence>MLKPAHLEPARCKGSAHGEGPASSKRGPASLNWRTPRTAETRAEGESSPPRIGQFTALAFKITESSDTTQTVCHCWSFFRLSSPCWGPEERCGSGGWSRWHNAAVRITAQSRAECALASANRRNGSPLLTIPGVAHPLSRRTVRLQGDDVCQRILKQQNALRPVK</sequence>
<reference evidence="1" key="1">
    <citation type="submission" date="2023-05" db="EMBL/GenBank/DDBJ databases">
        <authorList>
            <consortium name="ELIXIR-Norway"/>
        </authorList>
    </citation>
    <scope>NUCLEOTIDE SEQUENCE</scope>
</reference>